<feature type="transmembrane region" description="Helical" evidence="13">
    <location>
        <begin position="15"/>
        <end position="37"/>
    </location>
</feature>
<evidence type="ECO:0000256" key="10">
    <source>
        <dbReference type="ARBA" id="ARBA00023136"/>
    </source>
</evidence>
<evidence type="ECO:0000256" key="8">
    <source>
        <dbReference type="ARBA" id="ARBA00022927"/>
    </source>
</evidence>
<evidence type="ECO:0000256" key="2">
    <source>
        <dbReference type="ARBA" id="ARBA00011471"/>
    </source>
</evidence>
<comment type="similarity">
    <text evidence="12">Belongs to the exbB/tolQ family.</text>
</comment>
<dbReference type="HOGENOM" id="CLU_053325_2_0_6"/>
<dbReference type="AlphaFoldDB" id="L0DYI3"/>
<dbReference type="EMBL" id="CP003989">
    <property type="protein sequence ID" value="AGA34113.1"/>
    <property type="molecule type" value="Genomic_DNA"/>
</dbReference>
<keyword evidence="6" id="KW-0997">Cell inner membrane</keyword>
<evidence type="ECO:0000313" key="15">
    <source>
        <dbReference type="EMBL" id="AGA34113.1"/>
    </source>
</evidence>
<accession>L0DYI3</accession>
<evidence type="ECO:0000256" key="6">
    <source>
        <dbReference type="ARBA" id="ARBA00022519"/>
    </source>
</evidence>
<evidence type="ECO:0000256" key="7">
    <source>
        <dbReference type="ARBA" id="ARBA00022692"/>
    </source>
</evidence>
<comment type="subcellular location">
    <subcellularLocation>
        <location evidence="1">Cell inner membrane</location>
        <topology evidence="1">Multi-pass membrane protein</topology>
    </subcellularLocation>
    <subcellularLocation>
        <location evidence="12">Membrane</location>
        <topology evidence="12">Multi-pass membrane protein</topology>
    </subcellularLocation>
</comment>
<dbReference type="KEGG" id="tni:TVNIR_2470"/>
<dbReference type="Pfam" id="PF01618">
    <property type="entry name" value="MotA_ExbB"/>
    <property type="match status" value="1"/>
</dbReference>
<dbReference type="InterPro" id="IPR050790">
    <property type="entry name" value="ExbB/TolQ_transport"/>
</dbReference>
<protein>
    <recommendedName>
        <fullName evidence="3">Biopolymer transport protein ExbB</fullName>
    </recommendedName>
</protein>
<proteinExistence type="inferred from homology"/>
<evidence type="ECO:0000259" key="14">
    <source>
        <dbReference type="Pfam" id="PF01618"/>
    </source>
</evidence>
<keyword evidence="16" id="KW-1185">Reference proteome</keyword>
<feature type="domain" description="MotA/TolQ/ExbB proton channel" evidence="14">
    <location>
        <begin position="104"/>
        <end position="207"/>
    </location>
</feature>
<feature type="transmembrane region" description="Helical" evidence="13">
    <location>
        <begin position="128"/>
        <end position="154"/>
    </location>
</feature>
<dbReference type="Proteomes" id="UP000010809">
    <property type="component" value="Chromosome"/>
</dbReference>
<keyword evidence="4 12" id="KW-0813">Transport</keyword>
<keyword evidence="9 13" id="KW-1133">Transmembrane helix</keyword>
<dbReference type="PANTHER" id="PTHR30625:SF14">
    <property type="entry name" value="BIOPOLYMER TRANSPORT PROTEIN EXBB"/>
    <property type="match status" value="1"/>
</dbReference>
<dbReference type="OrthoDB" id="9805133at2"/>
<gene>
    <name evidence="15" type="ordered locus">TVNIR_2470</name>
</gene>
<evidence type="ECO:0000313" key="16">
    <source>
        <dbReference type="Proteomes" id="UP000010809"/>
    </source>
</evidence>
<dbReference type="PANTHER" id="PTHR30625">
    <property type="entry name" value="PROTEIN TOLQ"/>
    <property type="match status" value="1"/>
</dbReference>
<dbReference type="GO" id="GO:0017038">
    <property type="term" value="P:protein import"/>
    <property type="evidence" value="ECO:0007669"/>
    <property type="project" value="TreeGrafter"/>
</dbReference>
<comment type="subunit">
    <text evidence="2">The accessory proteins ExbB and ExbD seem to form a complex with TonB.</text>
</comment>
<keyword evidence="8 12" id="KW-0653">Protein transport</keyword>
<dbReference type="GO" id="GO:0005886">
    <property type="term" value="C:plasma membrane"/>
    <property type="evidence" value="ECO:0007669"/>
    <property type="project" value="UniProtKB-SubCell"/>
</dbReference>
<dbReference type="eggNOG" id="COG0811">
    <property type="taxonomic scope" value="Bacteria"/>
</dbReference>
<evidence type="ECO:0000256" key="12">
    <source>
        <dbReference type="RuleBase" id="RU004057"/>
    </source>
</evidence>
<evidence type="ECO:0000256" key="4">
    <source>
        <dbReference type="ARBA" id="ARBA00022448"/>
    </source>
</evidence>
<dbReference type="InterPro" id="IPR002898">
    <property type="entry name" value="MotA_ExbB_proton_chnl"/>
</dbReference>
<organism evidence="15 16">
    <name type="scientific">Thioalkalivibrio nitratireducens (strain DSM 14787 / UNIQEM 213 / ALEN2)</name>
    <dbReference type="NCBI Taxonomy" id="1255043"/>
    <lineage>
        <taxon>Bacteria</taxon>
        <taxon>Pseudomonadati</taxon>
        <taxon>Pseudomonadota</taxon>
        <taxon>Gammaproteobacteria</taxon>
        <taxon>Chromatiales</taxon>
        <taxon>Ectothiorhodospiraceae</taxon>
        <taxon>Thioalkalivibrio</taxon>
    </lineage>
</organism>
<feature type="transmembrane region" description="Helical" evidence="13">
    <location>
        <begin position="174"/>
        <end position="195"/>
    </location>
</feature>
<evidence type="ECO:0000256" key="9">
    <source>
        <dbReference type="ARBA" id="ARBA00022989"/>
    </source>
</evidence>
<keyword evidence="10 13" id="KW-0472">Membrane</keyword>
<dbReference type="RefSeq" id="WP_015259229.1">
    <property type="nucleotide sequence ID" value="NC_019902.2"/>
</dbReference>
<reference evidence="15" key="1">
    <citation type="submission" date="2015-12" db="EMBL/GenBank/DDBJ databases">
        <authorList>
            <person name="Tikhonova T.V."/>
            <person name="Pavlov A.R."/>
            <person name="Beletsky A.V."/>
            <person name="Mardanov A.V."/>
            <person name="Sorokin D.Y."/>
            <person name="Ravin N.V."/>
            <person name="Popov V.O."/>
        </authorList>
    </citation>
    <scope>NUCLEOTIDE SEQUENCE</scope>
    <source>
        <strain evidence="15">DSM 14787</strain>
    </source>
</reference>
<dbReference type="STRING" id="1255043.TVNIR_2470"/>
<name>L0DYI3_THIND</name>
<keyword evidence="7 13" id="KW-0812">Transmembrane</keyword>
<comment type="function">
    <text evidence="11">Involved in the TonB-dependent energy-dependent transport of various receptor-bound substrates. Protects ExbD from proteolytic degradation and functionally stabilizes TonB.</text>
</comment>
<evidence type="ECO:0000256" key="5">
    <source>
        <dbReference type="ARBA" id="ARBA00022475"/>
    </source>
</evidence>
<sequence>MTELDIFYVFQHGDVVLIGVFLTLLVLSIATWAIAATKGLSLIETRRANRRFLQAFWNAGSTRALRDAVFDNRGPLAEMARDGWHAVETYPGRHDTSPKGEQRLDDHMIRMIRQSMDRQQLRLQAGQTLLASVGSLAPFIGLFGTVWGIHNALIELSIMESVSMDLVAGPLGEALVATAAGLAAAIPAVAFFNIFNRFNRLMQQDFEAFAHDLHAFLMHSDYAPGLHGRRIEQPLPASDTRPSAEGA</sequence>
<evidence type="ECO:0000256" key="3">
    <source>
        <dbReference type="ARBA" id="ARBA00022093"/>
    </source>
</evidence>
<evidence type="ECO:0000256" key="13">
    <source>
        <dbReference type="SAM" id="Phobius"/>
    </source>
</evidence>
<dbReference type="PATRIC" id="fig|1255043.3.peg.2493"/>
<keyword evidence="5" id="KW-1003">Cell membrane</keyword>
<evidence type="ECO:0000256" key="1">
    <source>
        <dbReference type="ARBA" id="ARBA00004429"/>
    </source>
</evidence>
<evidence type="ECO:0000256" key="11">
    <source>
        <dbReference type="ARBA" id="ARBA00024816"/>
    </source>
</evidence>